<name>A0ABW2FNX1_9ACTN</name>
<evidence type="ECO:0000313" key="4">
    <source>
        <dbReference type="Proteomes" id="UP001596435"/>
    </source>
</evidence>
<comment type="caution">
    <text evidence="3">The sequence shown here is derived from an EMBL/GenBank/DDBJ whole genome shotgun (WGS) entry which is preliminary data.</text>
</comment>
<reference evidence="4" key="1">
    <citation type="journal article" date="2019" name="Int. J. Syst. Evol. Microbiol.">
        <title>The Global Catalogue of Microorganisms (GCM) 10K type strain sequencing project: providing services to taxonomists for standard genome sequencing and annotation.</title>
        <authorList>
            <consortium name="The Broad Institute Genomics Platform"/>
            <consortium name="The Broad Institute Genome Sequencing Center for Infectious Disease"/>
            <person name="Wu L."/>
            <person name="Ma J."/>
        </authorList>
    </citation>
    <scope>NUCLEOTIDE SEQUENCE [LARGE SCALE GENOMIC DNA]</scope>
    <source>
        <strain evidence="4">CGMCC 1.12859</strain>
    </source>
</reference>
<dbReference type="EMBL" id="JBHTAJ010000007">
    <property type="protein sequence ID" value="MFC7178981.1"/>
    <property type="molecule type" value="Genomic_DNA"/>
</dbReference>
<evidence type="ECO:0000313" key="3">
    <source>
        <dbReference type="EMBL" id="MFC7178981.1"/>
    </source>
</evidence>
<dbReference type="Pfam" id="PF00582">
    <property type="entry name" value="Usp"/>
    <property type="match status" value="2"/>
</dbReference>
<evidence type="ECO:0000259" key="2">
    <source>
        <dbReference type="Pfam" id="PF00582"/>
    </source>
</evidence>
<dbReference type="InterPro" id="IPR006016">
    <property type="entry name" value="UspA"/>
</dbReference>
<dbReference type="InterPro" id="IPR006015">
    <property type="entry name" value="Universal_stress_UspA"/>
</dbReference>
<comment type="similarity">
    <text evidence="1">Belongs to the universal stress protein A family.</text>
</comment>
<keyword evidence="4" id="KW-1185">Reference proteome</keyword>
<dbReference type="PANTHER" id="PTHR46268:SF6">
    <property type="entry name" value="UNIVERSAL STRESS PROTEIN UP12"/>
    <property type="match status" value="1"/>
</dbReference>
<dbReference type="Gene3D" id="3.40.50.620">
    <property type="entry name" value="HUPs"/>
    <property type="match status" value="2"/>
</dbReference>
<dbReference type="PANTHER" id="PTHR46268">
    <property type="entry name" value="STRESS RESPONSE PROTEIN NHAX"/>
    <property type="match status" value="1"/>
</dbReference>
<dbReference type="Proteomes" id="UP001596435">
    <property type="component" value="Unassembled WGS sequence"/>
</dbReference>
<gene>
    <name evidence="3" type="ORF">ACFQMG_05310</name>
</gene>
<organism evidence="3 4">
    <name type="scientific">Kitasatospora paranensis</name>
    <dbReference type="NCBI Taxonomy" id="258053"/>
    <lineage>
        <taxon>Bacteria</taxon>
        <taxon>Bacillati</taxon>
        <taxon>Actinomycetota</taxon>
        <taxon>Actinomycetes</taxon>
        <taxon>Kitasatosporales</taxon>
        <taxon>Streptomycetaceae</taxon>
        <taxon>Kitasatospora</taxon>
    </lineage>
</organism>
<dbReference type="SUPFAM" id="SSF52402">
    <property type="entry name" value="Adenine nucleotide alpha hydrolases-like"/>
    <property type="match status" value="2"/>
</dbReference>
<feature type="domain" description="UspA" evidence="2">
    <location>
        <begin position="8"/>
        <end position="144"/>
    </location>
</feature>
<accession>A0ABW2FNX1</accession>
<dbReference type="RefSeq" id="WP_345704873.1">
    <property type="nucleotide sequence ID" value="NZ_BAABKV010000001.1"/>
</dbReference>
<feature type="domain" description="UspA" evidence="2">
    <location>
        <begin position="157"/>
        <end position="284"/>
    </location>
</feature>
<evidence type="ECO:0000256" key="1">
    <source>
        <dbReference type="ARBA" id="ARBA00008791"/>
    </source>
</evidence>
<protein>
    <submittedName>
        <fullName evidence="3">Universal stress protein</fullName>
    </submittedName>
</protein>
<dbReference type="PRINTS" id="PR01438">
    <property type="entry name" value="UNVRSLSTRESS"/>
</dbReference>
<proteinExistence type="inferred from homology"/>
<dbReference type="InterPro" id="IPR014729">
    <property type="entry name" value="Rossmann-like_a/b/a_fold"/>
</dbReference>
<sequence>MTSASTRHPVILGVDGREPGLLATVWAADEAARRGLPLGLIHAVTVALHDLDGLEGRLHQRLRRNGREVLDQAAVLVGERHPGLEVAGTLVEGSPAKVLCRASAEASFVVLGSRGLSRTEEYLSAYSVTVPVAAQAACPVVVVRAPEHTTQDQPYLVVGVDGSPSSAAAVDCAFDLAARRGAALRAVWVWPSQLIAHVDEATALQTLRRLLAETTAGHGAAYPDVEVTHEVVRGHPVEELAEASRHALAVVVGRRGRGGFTGMRLGSVPHGLLHRARCPVITVPRPGA</sequence>